<dbReference type="PANTHER" id="PTHR43407:SF1">
    <property type="entry name" value="LENGSIN"/>
    <property type="match status" value="1"/>
</dbReference>
<evidence type="ECO:0000256" key="5">
    <source>
        <dbReference type="PROSITE-ProRule" id="PRU01330"/>
    </source>
</evidence>
<dbReference type="Proteomes" id="UP001165089">
    <property type="component" value="Unassembled WGS sequence"/>
</dbReference>
<gene>
    <name evidence="9" type="ORF">GETHPA_16890</name>
</gene>
<keyword evidence="3" id="KW-0547">Nucleotide-binding</keyword>
<evidence type="ECO:0000259" key="7">
    <source>
        <dbReference type="PROSITE" id="PS51986"/>
    </source>
</evidence>
<evidence type="ECO:0000256" key="3">
    <source>
        <dbReference type="ARBA" id="ARBA00022741"/>
    </source>
</evidence>
<keyword evidence="2" id="KW-0436">Ligase</keyword>
<dbReference type="Gene3D" id="3.30.590.10">
    <property type="entry name" value="Glutamine synthetase/guanido kinase, catalytic domain"/>
    <property type="match status" value="1"/>
</dbReference>
<feature type="domain" description="GS catalytic" evidence="8">
    <location>
        <begin position="113"/>
        <end position="479"/>
    </location>
</feature>
<dbReference type="Pfam" id="PF03951">
    <property type="entry name" value="Gln-synt_N"/>
    <property type="match status" value="1"/>
</dbReference>
<protein>
    <submittedName>
        <fullName evidence="9">Glutamine synthetase</fullName>
    </submittedName>
</protein>
<dbReference type="Pfam" id="PF00120">
    <property type="entry name" value="Gln-synt_C"/>
    <property type="match status" value="1"/>
</dbReference>
<dbReference type="SUPFAM" id="SSF54368">
    <property type="entry name" value="Glutamine synthetase, N-terminal domain"/>
    <property type="match status" value="1"/>
</dbReference>
<evidence type="ECO:0000256" key="6">
    <source>
        <dbReference type="RuleBase" id="RU000384"/>
    </source>
</evidence>
<dbReference type="InterPro" id="IPR008147">
    <property type="entry name" value="Gln_synt_N"/>
</dbReference>
<evidence type="ECO:0000313" key="9">
    <source>
        <dbReference type="EMBL" id="GLH70156.1"/>
    </source>
</evidence>
<evidence type="ECO:0000256" key="1">
    <source>
        <dbReference type="ARBA" id="ARBA00009897"/>
    </source>
</evidence>
<evidence type="ECO:0000256" key="4">
    <source>
        <dbReference type="ARBA" id="ARBA00022840"/>
    </source>
</evidence>
<evidence type="ECO:0000313" key="10">
    <source>
        <dbReference type="Proteomes" id="UP001165089"/>
    </source>
</evidence>
<comment type="similarity">
    <text evidence="1 5 6">Belongs to the glutamine synthetase family.</text>
</comment>
<organism evidence="9 10">
    <name type="scientific">Geothrix rubra</name>
    <dbReference type="NCBI Taxonomy" id="2927977"/>
    <lineage>
        <taxon>Bacteria</taxon>
        <taxon>Pseudomonadati</taxon>
        <taxon>Acidobacteriota</taxon>
        <taxon>Holophagae</taxon>
        <taxon>Holophagales</taxon>
        <taxon>Holophagaceae</taxon>
        <taxon>Geothrix</taxon>
    </lineage>
</organism>
<evidence type="ECO:0000259" key="8">
    <source>
        <dbReference type="PROSITE" id="PS51987"/>
    </source>
</evidence>
<dbReference type="SMART" id="SM01230">
    <property type="entry name" value="Gln-synt_C"/>
    <property type="match status" value="1"/>
</dbReference>
<accession>A0ABQ5Q6S3</accession>
<dbReference type="SUPFAM" id="SSF55931">
    <property type="entry name" value="Glutamine synthetase/guanido kinase"/>
    <property type="match status" value="1"/>
</dbReference>
<dbReference type="EMBL" id="BSDD01000003">
    <property type="protein sequence ID" value="GLH70156.1"/>
    <property type="molecule type" value="Genomic_DNA"/>
</dbReference>
<dbReference type="PROSITE" id="PS51987">
    <property type="entry name" value="GS_CATALYTIC"/>
    <property type="match status" value="1"/>
</dbReference>
<proteinExistence type="inferred from homology"/>
<comment type="caution">
    <text evidence="9">The sequence shown here is derived from an EMBL/GenBank/DDBJ whole genome shotgun (WGS) entry which is preliminary data.</text>
</comment>
<dbReference type="NCBIfam" id="TIGR00653">
    <property type="entry name" value="GlnA"/>
    <property type="match status" value="1"/>
</dbReference>
<dbReference type="PANTHER" id="PTHR43407">
    <property type="entry name" value="GLUTAMINE SYNTHETASE"/>
    <property type="match status" value="1"/>
</dbReference>
<dbReference type="InterPro" id="IPR008146">
    <property type="entry name" value="Gln_synth_cat_dom"/>
</dbReference>
<keyword evidence="4" id="KW-0067">ATP-binding</keyword>
<reference evidence="9 10" key="1">
    <citation type="journal article" date="2023" name="Antonie Van Leeuwenhoek">
        <title>Mesoterricola silvestris gen. nov., sp. nov., Mesoterricola sediminis sp. nov., Geothrix oryzae sp. nov., Geothrix edaphica sp. nov., Geothrix rubra sp. nov., and Geothrix limicola sp. nov., six novel members of Acidobacteriota isolated from soils.</title>
        <authorList>
            <person name="Itoh H."/>
            <person name="Sugisawa Y."/>
            <person name="Mise K."/>
            <person name="Xu Z."/>
            <person name="Kuniyasu M."/>
            <person name="Ushijima N."/>
            <person name="Kawano K."/>
            <person name="Kobayashi E."/>
            <person name="Shiratori Y."/>
            <person name="Masuda Y."/>
            <person name="Senoo K."/>
        </authorList>
    </citation>
    <scope>NUCLEOTIDE SEQUENCE [LARGE SCALE GENOMIC DNA]</scope>
    <source>
        <strain evidence="9 10">Red803</strain>
    </source>
</reference>
<dbReference type="InterPro" id="IPR004809">
    <property type="entry name" value="Gln_synth_I"/>
</dbReference>
<sequence>MGSLEAPVFSSFEQARQHVLARNIRMIDLVFSDLWGRWHHVSIPASQFTEQLMRDGVGFDGSSVGLKSVKSGDMVLIPDLATGYHDPFWEEPTLGFICSAFEADTRTPFAADPRNIALRAEAHLKATGIADESIWGPEYEFYVFDKVSYENGVNTASYRVDSREADWHSAEGGHGHLIPLHGGYHAMPPKDQLYNLRAEMCSELARMGVEVKYHHHEVGGPGQCEIETPLFPMLKAGDATQMVKYVAKMVAHRRGQTATFMPKPLYGEAGSGMHFHQLLMKAGRNLFFDPDGYGCLSQEAHWYIGGILAHGPALLALTNPSTNSYRRLVPGFEAPVSAFFSLGNRSAAIRVPKYADREETARFEFRPPDATCNVYLALAAQLLAGLDGIQKRLDPTALGFGPIDQNIFGWSEEQRRKIKSLPTSLTEACDALEGDLDFLLAGDVFDRLQLEDYLLQLRAREAAVRNRPHPYEMALYFEA</sequence>
<feature type="domain" description="GS beta-grasp" evidence="7">
    <location>
        <begin position="22"/>
        <end position="105"/>
    </location>
</feature>
<dbReference type="InterPro" id="IPR014746">
    <property type="entry name" value="Gln_synth/guanido_kin_cat_dom"/>
</dbReference>
<evidence type="ECO:0000256" key="2">
    <source>
        <dbReference type="ARBA" id="ARBA00022598"/>
    </source>
</evidence>
<dbReference type="InterPro" id="IPR036651">
    <property type="entry name" value="Gln_synt_N_sf"/>
</dbReference>
<keyword evidence="10" id="KW-1185">Reference proteome</keyword>
<dbReference type="Gene3D" id="3.10.20.70">
    <property type="entry name" value="Glutamine synthetase, N-terminal domain"/>
    <property type="match status" value="1"/>
</dbReference>
<name>A0ABQ5Q6S3_9BACT</name>
<dbReference type="PROSITE" id="PS51986">
    <property type="entry name" value="GS_BETA_GRASP"/>
    <property type="match status" value="1"/>
</dbReference>